<evidence type="ECO:0000313" key="1">
    <source>
        <dbReference type="EMBL" id="MVQ34931.1"/>
    </source>
</evidence>
<evidence type="ECO:0000313" key="2">
    <source>
        <dbReference type="Proteomes" id="UP000467637"/>
    </source>
</evidence>
<keyword evidence="2" id="KW-1185">Reference proteome</keyword>
<sequence length="120" mass="13995">MGVNTKGRRKLEYNGKMYYWNVQEDAEDYGRINLSIVSEDKKLIVSYRVAQSDNHKTPHIVIQGKEFGGLENKVLQGWVRVQTPIWDDRIITPGLVKTIIEWCLFPKDQLNFVDWDGNLI</sequence>
<dbReference type="EMBL" id="WSEM01000008">
    <property type="protein sequence ID" value="MVQ34931.1"/>
    <property type="molecule type" value="Genomic_DNA"/>
</dbReference>
<organism evidence="1 2">
    <name type="scientific">Paenibacillus anseongense</name>
    <dbReference type="NCBI Taxonomy" id="2682845"/>
    <lineage>
        <taxon>Bacteria</taxon>
        <taxon>Bacillati</taxon>
        <taxon>Bacillota</taxon>
        <taxon>Bacilli</taxon>
        <taxon>Bacillales</taxon>
        <taxon>Paenibacillaceae</taxon>
        <taxon>Paenibacillus</taxon>
    </lineage>
</organism>
<proteinExistence type="predicted"/>
<dbReference type="RefSeq" id="WP_157318962.1">
    <property type="nucleotide sequence ID" value="NZ_WSEM01000008.1"/>
</dbReference>
<gene>
    <name evidence="1" type="ORF">GON05_09700</name>
</gene>
<comment type="caution">
    <text evidence="1">The sequence shown here is derived from an EMBL/GenBank/DDBJ whole genome shotgun (WGS) entry which is preliminary data.</text>
</comment>
<name>A0ABW9U649_9BACL</name>
<reference evidence="1 2" key="1">
    <citation type="submission" date="2019-12" db="EMBL/GenBank/DDBJ databases">
        <authorList>
            <person name="Huq M.A."/>
        </authorList>
    </citation>
    <scope>NUCLEOTIDE SEQUENCE [LARGE SCALE GENOMIC DNA]</scope>
    <source>
        <strain evidence="1 2">MAH-34</strain>
    </source>
</reference>
<protein>
    <submittedName>
        <fullName evidence="1">Uncharacterized protein</fullName>
    </submittedName>
</protein>
<dbReference type="Proteomes" id="UP000467637">
    <property type="component" value="Unassembled WGS sequence"/>
</dbReference>
<accession>A0ABW9U649</accession>